<dbReference type="PANTHER" id="PTHR45528">
    <property type="entry name" value="SENSOR HISTIDINE KINASE CPXA"/>
    <property type="match status" value="1"/>
</dbReference>
<dbReference type="Gene3D" id="1.10.287.130">
    <property type="match status" value="1"/>
</dbReference>
<dbReference type="SMART" id="SM00388">
    <property type="entry name" value="HisKA"/>
    <property type="match status" value="1"/>
</dbReference>
<keyword evidence="12" id="KW-0902">Two-component regulatory system</keyword>
<dbReference type="GO" id="GO:0000155">
    <property type="term" value="F:phosphorelay sensor kinase activity"/>
    <property type="evidence" value="ECO:0007669"/>
    <property type="project" value="InterPro"/>
</dbReference>
<feature type="transmembrane region" description="Helical" evidence="15">
    <location>
        <begin position="21"/>
        <end position="42"/>
    </location>
</feature>
<dbReference type="InterPro" id="IPR003660">
    <property type="entry name" value="HAMP_dom"/>
</dbReference>
<dbReference type="SUPFAM" id="SSF47384">
    <property type="entry name" value="Homodimeric domain of signal transducing histidine kinase"/>
    <property type="match status" value="1"/>
</dbReference>
<comment type="catalytic activity">
    <reaction evidence="1">
        <text>ATP + protein L-histidine = ADP + protein N-phospho-L-histidine.</text>
        <dbReference type="EC" id="2.7.13.3"/>
    </reaction>
</comment>
<dbReference type="PROSITE" id="PS50885">
    <property type="entry name" value="HAMP"/>
    <property type="match status" value="1"/>
</dbReference>
<evidence type="ECO:0000256" key="7">
    <source>
        <dbReference type="ARBA" id="ARBA00022692"/>
    </source>
</evidence>
<keyword evidence="13 15" id="KW-0472">Membrane</keyword>
<evidence type="ECO:0000313" key="19">
    <source>
        <dbReference type="Proteomes" id="UP000191448"/>
    </source>
</evidence>
<feature type="domain" description="Histidine kinase" evidence="16">
    <location>
        <begin position="259"/>
        <end position="473"/>
    </location>
</feature>
<evidence type="ECO:0000256" key="14">
    <source>
        <dbReference type="SAM" id="Coils"/>
    </source>
</evidence>
<protein>
    <recommendedName>
        <fullName evidence="3">histidine kinase</fullName>
        <ecNumber evidence="3">2.7.13.3</ecNumber>
    </recommendedName>
</protein>
<dbReference type="Pfam" id="PF00512">
    <property type="entry name" value="HisKA"/>
    <property type="match status" value="1"/>
</dbReference>
<dbReference type="InterPro" id="IPR003661">
    <property type="entry name" value="HisK_dim/P_dom"/>
</dbReference>
<keyword evidence="10" id="KW-0067">ATP-binding</keyword>
<dbReference type="InterPro" id="IPR050398">
    <property type="entry name" value="HssS/ArlS-like"/>
</dbReference>
<evidence type="ECO:0000259" key="17">
    <source>
        <dbReference type="PROSITE" id="PS50885"/>
    </source>
</evidence>
<dbReference type="PRINTS" id="PR00344">
    <property type="entry name" value="BCTRLSENSOR"/>
</dbReference>
<keyword evidence="9" id="KW-0418">Kinase</keyword>
<dbReference type="GO" id="GO:0005886">
    <property type="term" value="C:plasma membrane"/>
    <property type="evidence" value="ECO:0007669"/>
    <property type="project" value="UniProtKB-SubCell"/>
</dbReference>
<dbReference type="InterPro" id="IPR003594">
    <property type="entry name" value="HATPase_dom"/>
</dbReference>
<evidence type="ECO:0000256" key="15">
    <source>
        <dbReference type="SAM" id="Phobius"/>
    </source>
</evidence>
<dbReference type="InterPro" id="IPR036097">
    <property type="entry name" value="HisK_dim/P_sf"/>
</dbReference>
<evidence type="ECO:0000256" key="13">
    <source>
        <dbReference type="ARBA" id="ARBA00023136"/>
    </source>
</evidence>
<evidence type="ECO:0000256" key="8">
    <source>
        <dbReference type="ARBA" id="ARBA00022741"/>
    </source>
</evidence>
<evidence type="ECO:0000256" key="12">
    <source>
        <dbReference type="ARBA" id="ARBA00023012"/>
    </source>
</evidence>
<keyword evidence="14" id="KW-0175">Coiled coil</keyword>
<dbReference type="InterPro" id="IPR005467">
    <property type="entry name" value="His_kinase_dom"/>
</dbReference>
<proteinExistence type="predicted"/>
<keyword evidence="5" id="KW-0597">Phosphoprotein</keyword>
<dbReference type="Proteomes" id="UP000191448">
    <property type="component" value="Unassembled WGS sequence"/>
</dbReference>
<reference evidence="18 19" key="1">
    <citation type="submission" date="2016-02" db="EMBL/GenBank/DDBJ databases">
        <title>Genome sequence of Clostridium thermobutyricum DSM 4928.</title>
        <authorList>
            <person name="Poehlein A."/>
            <person name="Daniel R."/>
        </authorList>
    </citation>
    <scope>NUCLEOTIDE SEQUENCE [LARGE SCALE GENOMIC DNA]</scope>
    <source>
        <strain evidence="18 19">DSM 4928</strain>
    </source>
</reference>
<dbReference type="OrthoDB" id="335833at2"/>
<evidence type="ECO:0000256" key="1">
    <source>
        <dbReference type="ARBA" id="ARBA00000085"/>
    </source>
</evidence>
<evidence type="ECO:0000256" key="3">
    <source>
        <dbReference type="ARBA" id="ARBA00012438"/>
    </source>
</evidence>
<dbReference type="SUPFAM" id="SSF55874">
    <property type="entry name" value="ATPase domain of HSP90 chaperone/DNA topoisomerase II/histidine kinase"/>
    <property type="match status" value="1"/>
</dbReference>
<evidence type="ECO:0000256" key="4">
    <source>
        <dbReference type="ARBA" id="ARBA00022475"/>
    </source>
</evidence>
<dbReference type="Gene3D" id="3.30.565.10">
    <property type="entry name" value="Histidine kinase-like ATPase, C-terminal domain"/>
    <property type="match status" value="1"/>
</dbReference>
<evidence type="ECO:0000313" key="18">
    <source>
        <dbReference type="EMBL" id="OPX49323.1"/>
    </source>
</evidence>
<evidence type="ECO:0000256" key="9">
    <source>
        <dbReference type="ARBA" id="ARBA00022777"/>
    </source>
</evidence>
<sequence length="473" mass="54986">MKKIFRFNRKREKLIVSVFKRYVSFVIVLGIVCSIAYLYIALELPKVIEKNSLPLIDVISGEYIDYTTINIKELKELNGEMEIINKNGVIVKRYGEIPHEGNRYSQAELLNLATRKEDGKYRILMNMVKDKDNQEYYCLLRIPKDKIRLNLNLFKLPFSVGKPFYKEYGKVISIAAGATILFIILYSIYTARKLKKPLTEIDNALVSIINGNYSEKIEFKGEEEFEGIRDTLNYLIEKLNNSEEENRRLEKSKNKLLLDLSHDIKTPMTTIKSYSAALSQGMLDSEEQKKQYYNAIYKKSERVSGLIEDLFEFVKLENNSFKFNYLKVDICELLRTIIVEYYEEIEEDGIELHINIPEESKFHLIDIRLFKRAISNIIENSLKYNENAKNIYISLKEDNESYNIDIEDDGVGVPNEIKETIFDEFVRGDESRQTDGGTGLGLSITKKIIENHNGIIELLDSKKGAKFRIKIRK</sequence>
<organism evidence="18 19">
    <name type="scientific">Clostridium thermobutyricum DSM 4928</name>
    <dbReference type="NCBI Taxonomy" id="1121339"/>
    <lineage>
        <taxon>Bacteria</taxon>
        <taxon>Bacillati</taxon>
        <taxon>Bacillota</taxon>
        <taxon>Clostridia</taxon>
        <taxon>Eubacteriales</taxon>
        <taxon>Clostridiaceae</taxon>
        <taxon>Clostridium</taxon>
    </lineage>
</organism>
<feature type="domain" description="HAMP" evidence="17">
    <location>
        <begin position="192"/>
        <end position="244"/>
    </location>
</feature>
<dbReference type="Pfam" id="PF02518">
    <property type="entry name" value="HATPase_c"/>
    <property type="match status" value="1"/>
</dbReference>
<keyword evidence="11 15" id="KW-1133">Transmembrane helix</keyword>
<feature type="transmembrane region" description="Helical" evidence="15">
    <location>
        <begin position="171"/>
        <end position="189"/>
    </location>
</feature>
<evidence type="ECO:0000256" key="2">
    <source>
        <dbReference type="ARBA" id="ARBA00004651"/>
    </source>
</evidence>
<keyword evidence="6 18" id="KW-0808">Transferase</keyword>
<evidence type="ECO:0000259" key="16">
    <source>
        <dbReference type="PROSITE" id="PS50109"/>
    </source>
</evidence>
<dbReference type="EC" id="2.7.13.3" evidence="3"/>
<evidence type="ECO:0000256" key="6">
    <source>
        <dbReference type="ARBA" id="ARBA00022679"/>
    </source>
</evidence>
<keyword evidence="8" id="KW-0547">Nucleotide-binding</keyword>
<dbReference type="GO" id="GO:0005524">
    <property type="term" value="F:ATP binding"/>
    <property type="evidence" value="ECO:0007669"/>
    <property type="project" value="UniProtKB-KW"/>
</dbReference>
<evidence type="ECO:0000256" key="10">
    <source>
        <dbReference type="ARBA" id="ARBA00022840"/>
    </source>
</evidence>
<evidence type="ECO:0000256" key="5">
    <source>
        <dbReference type="ARBA" id="ARBA00022553"/>
    </source>
</evidence>
<accession>A0A1V4SXE7</accession>
<dbReference type="InterPro" id="IPR036890">
    <property type="entry name" value="HATPase_C_sf"/>
</dbReference>
<dbReference type="AlphaFoldDB" id="A0A1V4SXE7"/>
<dbReference type="CDD" id="cd00082">
    <property type="entry name" value="HisKA"/>
    <property type="match status" value="1"/>
</dbReference>
<evidence type="ECO:0000256" key="11">
    <source>
        <dbReference type="ARBA" id="ARBA00022989"/>
    </source>
</evidence>
<dbReference type="SMART" id="SM00387">
    <property type="entry name" value="HATPase_c"/>
    <property type="match status" value="1"/>
</dbReference>
<comment type="subcellular location">
    <subcellularLocation>
        <location evidence="2">Cell membrane</location>
        <topology evidence="2">Multi-pass membrane protein</topology>
    </subcellularLocation>
</comment>
<dbReference type="Gene3D" id="6.10.340.10">
    <property type="match status" value="1"/>
</dbReference>
<name>A0A1V4SXE7_9CLOT</name>
<dbReference type="EMBL" id="LTAY01000025">
    <property type="protein sequence ID" value="OPX49323.1"/>
    <property type="molecule type" value="Genomic_DNA"/>
</dbReference>
<dbReference type="PANTHER" id="PTHR45528:SF1">
    <property type="entry name" value="SENSOR HISTIDINE KINASE CPXA"/>
    <property type="match status" value="1"/>
</dbReference>
<keyword evidence="4" id="KW-1003">Cell membrane</keyword>
<gene>
    <name evidence="18" type="primary">phoR_1</name>
    <name evidence="18" type="ORF">CLTHE_07050</name>
</gene>
<feature type="coiled-coil region" evidence="14">
    <location>
        <begin position="232"/>
        <end position="259"/>
    </location>
</feature>
<dbReference type="RefSeq" id="WP_080022026.1">
    <property type="nucleotide sequence ID" value="NZ_LTAY01000025.1"/>
</dbReference>
<dbReference type="PROSITE" id="PS50109">
    <property type="entry name" value="HIS_KIN"/>
    <property type="match status" value="1"/>
</dbReference>
<comment type="caution">
    <text evidence="18">The sequence shown here is derived from an EMBL/GenBank/DDBJ whole genome shotgun (WGS) entry which is preliminary data.</text>
</comment>
<keyword evidence="7 15" id="KW-0812">Transmembrane</keyword>
<dbReference type="InterPro" id="IPR004358">
    <property type="entry name" value="Sig_transdc_His_kin-like_C"/>
</dbReference>